<proteinExistence type="predicted"/>
<evidence type="ECO:0000313" key="2">
    <source>
        <dbReference type="Proteomes" id="UP000095598"/>
    </source>
</evidence>
<dbReference type="RefSeq" id="WP_055258266.1">
    <property type="nucleotide sequence ID" value="NZ_CYXT01000006.1"/>
</dbReference>
<accession>A0A173SBI5</accession>
<sequence length="84" mass="9863">MAYRIERNNLYRIERNNLYRYQGKRSDVAVCHDFHAAGDTDGSYYVDDSANKYYRIANISKYATQVKITDENVIKHYGMINIST</sequence>
<dbReference type="Proteomes" id="UP000095598">
    <property type="component" value="Unassembled WGS sequence"/>
</dbReference>
<name>A0A173SBI5_ANAHA</name>
<gene>
    <name evidence="1" type="ORF">ERS852425_01180</name>
</gene>
<organism evidence="1 2">
    <name type="scientific">Anaerostipes hadrus</name>
    <dbReference type="NCBI Taxonomy" id="649756"/>
    <lineage>
        <taxon>Bacteria</taxon>
        <taxon>Bacillati</taxon>
        <taxon>Bacillota</taxon>
        <taxon>Clostridia</taxon>
        <taxon>Lachnospirales</taxon>
        <taxon>Lachnospiraceae</taxon>
        <taxon>Anaerostipes</taxon>
    </lineage>
</organism>
<evidence type="ECO:0000313" key="1">
    <source>
        <dbReference type="EMBL" id="CUM87702.1"/>
    </source>
</evidence>
<dbReference type="AlphaFoldDB" id="A0A173SBI5"/>
<protein>
    <submittedName>
        <fullName evidence="1">Uncharacterized protein</fullName>
    </submittedName>
</protein>
<dbReference type="EMBL" id="CYXT01000006">
    <property type="protein sequence ID" value="CUM87702.1"/>
    <property type="molecule type" value="Genomic_DNA"/>
</dbReference>
<reference evidence="1 2" key="1">
    <citation type="submission" date="2015-09" db="EMBL/GenBank/DDBJ databases">
        <authorList>
            <consortium name="Pathogen Informatics"/>
        </authorList>
    </citation>
    <scope>NUCLEOTIDE SEQUENCE [LARGE SCALE GENOMIC DNA]</scope>
    <source>
        <strain evidence="1 2">2789STDY5608868</strain>
    </source>
</reference>